<gene>
    <name evidence="2" type="ORF">Poli38472_005218</name>
</gene>
<keyword evidence="1" id="KW-1133">Transmembrane helix</keyword>
<keyword evidence="1" id="KW-0812">Transmembrane</keyword>
<feature type="transmembrane region" description="Helical" evidence="1">
    <location>
        <begin position="616"/>
        <end position="636"/>
    </location>
</feature>
<organism evidence="2 3">
    <name type="scientific">Pythium oligandrum</name>
    <name type="common">Mycoparasitic fungus</name>
    <dbReference type="NCBI Taxonomy" id="41045"/>
    <lineage>
        <taxon>Eukaryota</taxon>
        <taxon>Sar</taxon>
        <taxon>Stramenopiles</taxon>
        <taxon>Oomycota</taxon>
        <taxon>Peronosporomycetes</taxon>
        <taxon>Pythiales</taxon>
        <taxon>Pythiaceae</taxon>
        <taxon>Pythium</taxon>
    </lineage>
</organism>
<comment type="caution">
    <text evidence="2">The sequence shown here is derived from an EMBL/GenBank/DDBJ whole genome shotgun (WGS) entry which is preliminary data.</text>
</comment>
<dbReference type="AlphaFoldDB" id="A0A8K1CH37"/>
<accession>A0A8K1CH37</accession>
<proteinExistence type="predicted"/>
<dbReference type="EMBL" id="SPLM01000073">
    <property type="protein sequence ID" value="TMW62600.1"/>
    <property type="molecule type" value="Genomic_DNA"/>
</dbReference>
<dbReference type="Proteomes" id="UP000794436">
    <property type="component" value="Unassembled WGS sequence"/>
</dbReference>
<reference evidence="2" key="1">
    <citation type="submission" date="2019-03" db="EMBL/GenBank/DDBJ databases">
        <title>Long read genome sequence of the mycoparasitic Pythium oligandrum ATCC 38472 isolated from sugarbeet rhizosphere.</title>
        <authorList>
            <person name="Gaulin E."/>
        </authorList>
    </citation>
    <scope>NUCLEOTIDE SEQUENCE</scope>
    <source>
        <strain evidence="2">ATCC 38472_TT</strain>
    </source>
</reference>
<name>A0A8K1CH37_PYTOL</name>
<protein>
    <submittedName>
        <fullName evidence="2">Uncharacterized protein</fullName>
    </submittedName>
</protein>
<evidence type="ECO:0000313" key="2">
    <source>
        <dbReference type="EMBL" id="TMW62600.1"/>
    </source>
</evidence>
<sequence length="639" mass="68118">MICSSVSVAAIGTACFFLPGSELFGDTAGEAITAVVEAGGHHVAEIFTEGANMAIEMRSGHAVDSAIENLTEVSTESSIERGVEMLVQDATASALNSLHQVLDYAPDALLKAFGIEEAAAFVEEHATSLIIATGEVAKETAPTIVTERVRRGLQPLCRAKWGMLRVTVSAVTIGTFCFFVPGSEILDCLADAAGGFIDFIADAGAEHLIVIVAEALGMAVDEGADHAVDSLVEALAEAGTETSIEHAIETFVEDMATSALESLHLAMEALPDEVLDILGIDEAVEFLEDHATAAIIATSEVLKETLPSLATGAVDTVCLEVALQGADSTVGVALHRQSKQEMAKYLQLKEPDLDPETARQVVKDVYARPVLYLTQYKELTDQELLAKEAELIAAAAIRANSLNFMVSMVASGGVTLFANPFDTISRARGAMLMYHNLSHCRKELNQRGIKPQFPLSISVSAGNAIIILSTTILRELPVPMIKQLIPDQAEGFVKENISLVKPVGAMMTPASVSTWVQDALRHPAVQDAVKQISSELSALVIDVVADAVADTIAERAVEAAEAKEAQEGQKQTENSAAAAARLASLQKKRTKSIRSIAKTKVQRLAQVKKRIPNHSVFVISLILALLAWFFAPWSAVFEE</sequence>
<keyword evidence="1" id="KW-0472">Membrane</keyword>
<evidence type="ECO:0000313" key="3">
    <source>
        <dbReference type="Proteomes" id="UP000794436"/>
    </source>
</evidence>
<keyword evidence="3" id="KW-1185">Reference proteome</keyword>
<evidence type="ECO:0000256" key="1">
    <source>
        <dbReference type="SAM" id="Phobius"/>
    </source>
</evidence>